<dbReference type="Proteomes" id="UP001528411">
    <property type="component" value="Unassembled WGS sequence"/>
</dbReference>
<protein>
    <submittedName>
        <fullName evidence="1">Uncharacterized protein</fullName>
    </submittedName>
</protein>
<comment type="caution">
    <text evidence="1">The sequence shown here is derived from an EMBL/GenBank/DDBJ whole genome shotgun (WGS) entry which is preliminary data.</text>
</comment>
<reference evidence="1 2" key="1">
    <citation type="submission" date="2023-01" db="EMBL/GenBank/DDBJ databases">
        <title>Psychrosphaera sp. nov., isolated from marine algae.</title>
        <authorList>
            <person name="Bayburt H."/>
            <person name="Choi B.J."/>
            <person name="Kim J.M."/>
            <person name="Choi D.G."/>
            <person name="Jeon C.O."/>
        </authorList>
    </citation>
    <scope>NUCLEOTIDE SEQUENCE [LARGE SCALE GENOMIC DNA]</scope>
    <source>
        <strain evidence="1 2">G1-22</strain>
    </source>
</reference>
<accession>A0ABT5FGF8</accession>
<sequence length="66" mass="8136">MVHNIAVRTKQEQEEIQYDLMTSYWAYKEKRGLMSKPEIFKYIHQNYTDVGVQEHLISRYEYYKTL</sequence>
<evidence type="ECO:0000313" key="1">
    <source>
        <dbReference type="EMBL" id="MDC2889835.1"/>
    </source>
</evidence>
<organism evidence="1 2">
    <name type="scientific">Psychrosphaera algicola</name>
    <dbReference type="NCBI Taxonomy" id="3023714"/>
    <lineage>
        <taxon>Bacteria</taxon>
        <taxon>Pseudomonadati</taxon>
        <taxon>Pseudomonadota</taxon>
        <taxon>Gammaproteobacteria</taxon>
        <taxon>Alteromonadales</taxon>
        <taxon>Pseudoalteromonadaceae</taxon>
        <taxon>Psychrosphaera</taxon>
    </lineage>
</organism>
<keyword evidence="2" id="KW-1185">Reference proteome</keyword>
<proteinExistence type="predicted"/>
<evidence type="ECO:0000313" key="2">
    <source>
        <dbReference type="Proteomes" id="UP001528411"/>
    </source>
</evidence>
<gene>
    <name evidence="1" type="ORF">PN838_14955</name>
</gene>
<dbReference type="EMBL" id="JAQOMS010000002">
    <property type="protein sequence ID" value="MDC2889835.1"/>
    <property type="molecule type" value="Genomic_DNA"/>
</dbReference>
<name>A0ABT5FGF8_9GAMM</name>
<dbReference type="RefSeq" id="WP_215964529.1">
    <property type="nucleotide sequence ID" value="NZ_JAQOMS010000002.1"/>
</dbReference>